<dbReference type="Proteomes" id="UP000001996">
    <property type="component" value="Unassembled WGS sequence"/>
</dbReference>
<gene>
    <name evidence="2" type="ORF">LELG_00486</name>
</gene>
<name>A5DT00_LODEL</name>
<feature type="region of interest" description="Disordered" evidence="1">
    <location>
        <begin position="86"/>
        <end position="111"/>
    </location>
</feature>
<dbReference type="HOGENOM" id="CLU_1661084_0_0_1"/>
<evidence type="ECO:0000313" key="3">
    <source>
        <dbReference type="Proteomes" id="UP000001996"/>
    </source>
</evidence>
<protein>
    <submittedName>
        <fullName evidence="2">Uncharacterized protein</fullName>
    </submittedName>
</protein>
<dbReference type="EMBL" id="CH981524">
    <property type="protein sequence ID" value="EDK42308.1"/>
    <property type="molecule type" value="Genomic_DNA"/>
</dbReference>
<keyword evidence="3" id="KW-1185">Reference proteome</keyword>
<proteinExistence type="predicted"/>
<dbReference type="InParanoid" id="A5DT00"/>
<dbReference type="AlphaFoldDB" id="A5DT00"/>
<accession>A5DT00</accession>
<evidence type="ECO:0000256" key="1">
    <source>
        <dbReference type="SAM" id="MobiDB-lite"/>
    </source>
</evidence>
<evidence type="ECO:0000313" key="2">
    <source>
        <dbReference type="EMBL" id="EDK42308.1"/>
    </source>
</evidence>
<reference evidence="2 3" key="1">
    <citation type="journal article" date="2009" name="Nature">
        <title>Evolution of pathogenicity and sexual reproduction in eight Candida genomes.</title>
        <authorList>
            <person name="Butler G."/>
            <person name="Rasmussen M.D."/>
            <person name="Lin M.F."/>
            <person name="Santos M.A."/>
            <person name="Sakthikumar S."/>
            <person name="Munro C.A."/>
            <person name="Rheinbay E."/>
            <person name="Grabherr M."/>
            <person name="Forche A."/>
            <person name="Reedy J.L."/>
            <person name="Agrafioti I."/>
            <person name="Arnaud M.B."/>
            <person name="Bates S."/>
            <person name="Brown A.J."/>
            <person name="Brunke S."/>
            <person name="Costanzo M.C."/>
            <person name="Fitzpatrick D.A."/>
            <person name="de Groot P.W."/>
            <person name="Harris D."/>
            <person name="Hoyer L.L."/>
            <person name="Hube B."/>
            <person name="Klis F.M."/>
            <person name="Kodira C."/>
            <person name="Lennard N."/>
            <person name="Logue M.E."/>
            <person name="Martin R."/>
            <person name="Neiman A.M."/>
            <person name="Nikolaou E."/>
            <person name="Quail M.A."/>
            <person name="Quinn J."/>
            <person name="Santos M.C."/>
            <person name="Schmitzberger F.F."/>
            <person name="Sherlock G."/>
            <person name="Shah P."/>
            <person name="Silverstein K.A."/>
            <person name="Skrzypek M.S."/>
            <person name="Soll D."/>
            <person name="Staggs R."/>
            <person name="Stansfield I."/>
            <person name="Stumpf M.P."/>
            <person name="Sudbery P.E."/>
            <person name="Srikantha T."/>
            <person name="Zeng Q."/>
            <person name="Berman J."/>
            <person name="Berriman M."/>
            <person name="Heitman J."/>
            <person name="Gow N.A."/>
            <person name="Lorenz M.C."/>
            <person name="Birren B.W."/>
            <person name="Kellis M."/>
            <person name="Cuomo C.A."/>
        </authorList>
    </citation>
    <scope>NUCLEOTIDE SEQUENCE [LARGE SCALE GENOMIC DNA]</scope>
    <source>
        <strain evidence="3">ATCC 11503 / BCRC 21390 / CBS 2605 / JCM 1781 / NBRC 1676 / NRRL YB-4239</strain>
    </source>
</reference>
<sequence length="159" mass="18530">MKNQELLMMAITMAFNAQHSIQKCSKTNTKGIPLHSHNNWVPVEVPMVTTTMEEEINLSILHLKSTAIPLHQLVLLDNKRMEFSSHLHRSQGLSAPRTPPPPTGASSKFPNRFSTRKNKVMVFLPKYLNREPRHKFLDNHLHKRTHKLRRRYLNKSHLM</sequence>
<organism evidence="2 3">
    <name type="scientific">Lodderomyces elongisporus (strain ATCC 11503 / CBS 2605 / JCM 1781 / NBRC 1676 / NRRL YB-4239)</name>
    <name type="common">Yeast</name>
    <name type="synonym">Saccharomyces elongisporus</name>
    <dbReference type="NCBI Taxonomy" id="379508"/>
    <lineage>
        <taxon>Eukaryota</taxon>
        <taxon>Fungi</taxon>
        <taxon>Dikarya</taxon>
        <taxon>Ascomycota</taxon>
        <taxon>Saccharomycotina</taxon>
        <taxon>Pichiomycetes</taxon>
        <taxon>Debaryomycetaceae</taxon>
        <taxon>Candida/Lodderomyces clade</taxon>
        <taxon>Lodderomyces</taxon>
    </lineage>
</organism>